<dbReference type="RefSeq" id="WP_075048537.1">
    <property type="nucleotide sequence ID" value="NZ_CP012328.1"/>
</dbReference>
<evidence type="ECO:0000313" key="2">
    <source>
        <dbReference type="EMBL" id="AKU79956.1"/>
    </source>
</evidence>
<name>A0A0K1P6K7_9MOLU</name>
<evidence type="ECO:0008006" key="4">
    <source>
        <dbReference type="Google" id="ProtNLM"/>
    </source>
</evidence>
<keyword evidence="3" id="KW-1185">Reference proteome</keyword>
<dbReference type="STRING" id="216946.STURO_v1c07100"/>
<evidence type="ECO:0000256" key="1">
    <source>
        <dbReference type="SAM" id="Coils"/>
    </source>
</evidence>
<feature type="coiled-coil region" evidence="1">
    <location>
        <begin position="70"/>
        <end position="104"/>
    </location>
</feature>
<dbReference type="PATRIC" id="fig|216946.3.peg.737"/>
<dbReference type="OrthoDB" id="391330at2"/>
<keyword evidence="1" id="KW-0175">Coiled coil</keyword>
<sequence>MPKIYDINIKTEAVKRYKNGENIDKIANDLNIKAGSQLIRIWYKSSKSCYSYSIYKDCKEVKLMSQKLKKDFISKELKEKNKENKLLKDRIKKLEKNLKFEIEEKMLAIASKEILEKSIPSCTATILMNLLKMSKKEKIMIMATKAYKYYACSQIYYLVANYGMGTNRLINYFKVHKNTYSKFKMKLKLENPILLYKYKLKIPTINSFENERFENAVDLVKDFKEANNDLQTGSLLIRKWIFVNKNKRVSEKMINLIKREKPEVFKNSFSRDNCKKSSYFNESKKHNSYVRDDLIEMNYNTPNVVGVDGTNLKIELNNSSYKTKLNCMISYDWDLKTIVAYNFDKNENSNSSLKVFKRINEYSVNTNSNKVIQSDRGLAFSCEKIFEYVNKKNNNIVHSMSKRGFKHNASTESLNRWVKEKFFKTYGCKFKNIQNFYDTFRKFVYNFNKLQFLKYNIFDQKNQHL</sequence>
<organism evidence="2 3">
    <name type="scientific">Spiroplasma turonicum</name>
    <dbReference type="NCBI Taxonomy" id="216946"/>
    <lineage>
        <taxon>Bacteria</taxon>
        <taxon>Bacillati</taxon>
        <taxon>Mycoplasmatota</taxon>
        <taxon>Mollicutes</taxon>
        <taxon>Entomoplasmatales</taxon>
        <taxon>Spiroplasmataceae</taxon>
        <taxon>Spiroplasma</taxon>
    </lineage>
</organism>
<reference evidence="2 3" key="1">
    <citation type="journal article" date="2015" name="Genome Announc.">
        <title>Complete Genome Sequence of Spiroplasma turonicum Strain Tab4cT, a Parasite of a Horse Fly, Haematopota sp. (Diptera: Tabanidae).</title>
        <authorList>
            <person name="Davis R.E."/>
            <person name="Shao J."/>
            <person name="Zhao Y."/>
            <person name="Gasparich G.E."/>
            <person name="Gaynor B.J."/>
            <person name="Donofrio N."/>
        </authorList>
    </citation>
    <scope>NUCLEOTIDE SEQUENCE [LARGE SCALE GENOMIC DNA]</scope>
    <source>
        <strain evidence="2 3">Tab4c</strain>
    </source>
</reference>
<accession>A0A0K1P6K7</accession>
<evidence type="ECO:0000313" key="3">
    <source>
        <dbReference type="Proteomes" id="UP000067243"/>
    </source>
</evidence>
<dbReference type="KEGG" id="stur:STURON_00710"/>
<dbReference type="AlphaFoldDB" id="A0A0K1P6K7"/>
<dbReference type="EMBL" id="CP012328">
    <property type="protein sequence ID" value="AKU79956.1"/>
    <property type="molecule type" value="Genomic_DNA"/>
</dbReference>
<protein>
    <recommendedName>
        <fullName evidence="4">Integrase catalytic domain-containing protein</fullName>
    </recommendedName>
</protein>
<gene>
    <name evidence="2" type="ORF">STURON_00710</name>
</gene>
<dbReference type="Proteomes" id="UP000067243">
    <property type="component" value="Chromosome"/>
</dbReference>
<proteinExistence type="predicted"/>